<dbReference type="EMBL" id="HBFW01004758">
    <property type="protein sequence ID" value="CAD8932035.1"/>
    <property type="molecule type" value="Transcribed_RNA"/>
</dbReference>
<keyword evidence="2" id="KW-0843">Virulence</keyword>
<keyword evidence="4" id="KW-0325">Glycoprotein</keyword>
<dbReference type="PANTHER" id="PTHR24276">
    <property type="entry name" value="POLYSERASE-RELATED"/>
    <property type="match status" value="1"/>
</dbReference>
<feature type="signal peptide" evidence="6">
    <location>
        <begin position="1"/>
        <end position="38"/>
    </location>
</feature>
<feature type="domain" description="Peptidase S1" evidence="7">
    <location>
        <begin position="143"/>
        <end position="370"/>
    </location>
</feature>
<accession>A0A7S1CZT3</accession>
<feature type="chain" id="PRO_5030756681" description="Peptidase S1 domain-containing protein" evidence="6">
    <location>
        <begin position="39"/>
        <end position="381"/>
    </location>
</feature>
<name>A0A7S1CZT3_CYCTE</name>
<protein>
    <recommendedName>
        <fullName evidence="7">Peptidase S1 domain-containing protein</fullName>
    </recommendedName>
</protein>
<evidence type="ECO:0000256" key="6">
    <source>
        <dbReference type="SAM" id="SignalP"/>
    </source>
</evidence>
<keyword evidence="5" id="KW-0378">Hydrolase</keyword>
<keyword evidence="3" id="KW-1015">Disulfide bond</keyword>
<dbReference type="GO" id="GO:0006508">
    <property type="term" value="P:proteolysis"/>
    <property type="evidence" value="ECO:0007669"/>
    <property type="project" value="UniProtKB-KW"/>
</dbReference>
<organism evidence="8">
    <name type="scientific">Cyclophora tenuis</name>
    <name type="common">Marine diatom</name>
    <dbReference type="NCBI Taxonomy" id="216820"/>
    <lineage>
        <taxon>Eukaryota</taxon>
        <taxon>Sar</taxon>
        <taxon>Stramenopiles</taxon>
        <taxon>Ochrophyta</taxon>
        <taxon>Bacillariophyta</taxon>
        <taxon>Fragilariophyceae</taxon>
        <taxon>Fragilariophycidae</taxon>
        <taxon>Cyclophorales</taxon>
        <taxon>Cyclophoraceae</taxon>
        <taxon>Cyclophora</taxon>
    </lineage>
</organism>
<evidence type="ECO:0000256" key="2">
    <source>
        <dbReference type="ARBA" id="ARBA00023026"/>
    </source>
</evidence>
<evidence type="ECO:0000259" key="7">
    <source>
        <dbReference type="PROSITE" id="PS50240"/>
    </source>
</evidence>
<dbReference type="SUPFAM" id="SSF50494">
    <property type="entry name" value="Trypsin-like serine proteases"/>
    <property type="match status" value="1"/>
</dbReference>
<dbReference type="SMART" id="SM00020">
    <property type="entry name" value="Tryp_SPc"/>
    <property type="match status" value="1"/>
</dbReference>
<reference evidence="8" key="1">
    <citation type="submission" date="2021-01" db="EMBL/GenBank/DDBJ databases">
        <authorList>
            <person name="Corre E."/>
            <person name="Pelletier E."/>
            <person name="Niang G."/>
            <person name="Scheremetjew M."/>
            <person name="Finn R."/>
            <person name="Kale V."/>
            <person name="Holt S."/>
            <person name="Cochrane G."/>
            <person name="Meng A."/>
            <person name="Brown T."/>
            <person name="Cohen L."/>
        </authorList>
    </citation>
    <scope>NUCLEOTIDE SEQUENCE</scope>
    <source>
        <strain evidence="8">ECT3854</strain>
    </source>
</reference>
<dbReference type="AlphaFoldDB" id="A0A7S1CZT3"/>
<dbReference type="InterPro" id="IPR001314">
    <property type="entry name" value="Peptidase_S1A"/>
</dbReference>
<proteinExistence type="inferred from homology"/>
<evidence type="ECO:0000256" key="1">
    <source>
        <dbReference type="ARBA" id="ARBA00007664"/>
    </source>
</evidence>
<comment type="similarity">
    <text evidence="1">Belongs to the peptidase S1 family.</text>
</comment>
<dbReference type="PANTHER" id="PTHR24276:SF98">
    <property type="entry name" value="FI18310P1-RELATED"/>
    <property type="match status" value="1"/>
</dbReference>
<dbReference type="PROSITE" id="PS00135">
    <property type="entry name" value="TRYPSIN_SER"/>
    <property type="match status" value="1"/>
</dbReference>
<keyword evidence="5" id="KW-0720">Serine protease</keyword>
<dbReference type="PROSITE" id="PS00134">
    <property type="entry name" value="TRYPSIN_HIS"/>
    <property type="match status" value="1"/>
</dbReference>
<dbReference type="GO" id="GO:0004252">
    <property type="term" value="F:serine-type endopeptidase activity"/>
    <property type="evidence" value="ECO:0007669"/>
    <property type="project" value="InterPro"/>
</dbReference>
<keyword evidence="5" id="KW-0645">Protease</keyword>
<keyword evidence="6" id="KW-0732">Signal</keyword>
<dbReference type="Pfam" id="PF00089">
    <property type="entry name" value="Trypsin"/>
    <property type="match status" value="1"/>
</dbReference>
<evidence type="ECO:0000256" key="3">
    <source>
        <dbReference type="ARBA" id="ARBA00023157"/>
    </source>
</evidence>
<dbReference type="InterPro" id="IPR001254">
    <property type="entry name" value="Trypsin_dom"/>
</dbReference>
<dbReference type="InterPro" id="IPR033116">
    <property type="entry name" value="TRYPSIN_SER"/>
</dbReference>
<evidence type="ECO:0000256" key="4">
    <source>
        <dbReference type="ARBA" id="ARBA00023180"/>
    </source>
</evidence>
<dbReference type="InterPro" id="IPR009003">
    <property type="entry name" value="Peptidase_S1_PA"/>
</dbReference>
<dbReference type="InterPro" id="IPR043504">
    <property type="entry name" value="Peptidase_S1_PA_chymotrypsin"/>
</dbReference>
<dbReference type="PROSITE" id="PS50240">
    <property type="entry name" value="TRYPSIN_DOM"/>
    <property type="match status" value="1"/>
</dbReference>
<gene>
    <name evidence="8" type="ORF">CTEN0397_LOCUS3059</name>
</gene>
<dbReference type="Gene3D" id="2.40.10.10">
    <property type="entry name" value="Trypsin-like serine proteases"/>
    <property type="match status" value="1"/>
</dbReference>
<dbReference type="CDD" id="cd00190">
    <property type="entry name" value="Tryp_SPc"/>
    <property type="match status" value="1"/>
</dbReference>
<sequence length="381" mass="41160">MATASVPVSGRTTRCDLKSLLMGLISLLLLLGQSTVHSQGGISFSAGAGFTKTYTSPEGESFSESANAGIGFQWRSADDMGCPCANCPDRCSATCGEALPPECISMKCYTGYGTCQDPIPGLESLILSNFNNASMVEEASSRIAGGREVKAGTYPFFVQYGGCGGSLIYPDVVLTAGHCLDDKVAVVTVGAIERDKLHTKGAEVRWIDHWVMHPRYEENDDGDIYHDFLLLFLQKPSTHTPIEVNLGNRDLPGSKQKLKVIGMGDSKKDPLNEACASDSKLREVTMYSSSYSECKAEFKISGKYQFCMNSKSNKDACEGDSGGPVFFKTTKKKWLQVGIVSYGPERSASGIPSVYGLTWYLGDWIIANVCAYSKVVDCSKT</sequence>
<evidence type="ECO:0000313" key="8">
    <source>
        <dbReference type="EMBL" id="CAD8932035.1"/>
    </source>
</evidence>
<evidence type="ECO:0000256" key="5">
    <source>
        <dbReference type="RuleBase" id="RU363034"/>
    </source>
</evidence>
<dbReference type="PRINTS" id="PR00722">
    <property type="entry name" value="CHYMOTRYPSIN"/>
</dbReference>
<dbReference type="InterPro" id="IPR050430">
    <property type="entry name" value="Peptidase_S1"/>
</dbReference>
<dbReference type="InterPro" id="IPR018114">
    <property type="entry name" value="TRYPSIN_HIS"/>
</dbReference>